<name>A0A397SWL2_9GLOM</name>
<dbReference type="InterPro" id="IPR050311">
    <property type="entry name" value="ORC1/CDC6"/>
</dbReference>
<feature type="region of interest" description="Disordered" evidence="8">
    <location>
        <begin position="1"/>
        <end position="66"/>
    </location>
</feature>
<dbReference type="GO" id="GO:0006270">
    <property type="term" value="P:DNA replication initiation"/>
    <property type="evidence" value="ECO:0007669"/>
    <property type="project" value="TreeGrafter"/>
</dbReference>
<evidence type="ECO:0000256" key="4">
    <source>
        <dbReference type="ARBA" id="ARBA00022723"/>
    </source>
</evidence>
<evidence type="ECO:0000313" key="11">
    <source>
        <dbReference type="Proteomes" id="UP000265703"/>
    </source>
</evidence>
<dbReference type="InterPro" id="IPR027417">
    <property type="entry name" value="P-loop_NTPase"/>
</dbReference>
<keyword evidence="5 7" id="KW-0238">DNA-binding</keyword>
<keyword evidence="6 7" id="KW-0539">Nucleus</keyword>
<keyword evidence="7" id="KW-0067">ATP-binding</keyword>
<dbReference type="GO" id="GO:0016887">
    <property type="term" value="F:ATP hydrolysis activity"/>
    <property type="evidence" value="ECO:0007669"/>
    <property type="project" value="InterPro"/>
</dbReference>
<dbReference type="GO" id="GO:0005664">
    <property type="term" value="C:nuclear origin of replication recognition complex"/>
    <property type="evidence" value="ECO:0007669"/>
    <property type="project" value="TreeGrafter"/>
</dbReference>
<dbReference type="GO" id="GO:0046872">
    <property type="term" value="F:metal ion binding"/>
    <property type="evidence" value="ECO:0007669"/>
    <property type="project" value="UniProtKB-KW"/>
</dbReference>
<dbReference type="GO" id="GO:0033314">
    <property type="term" value="P:mitotic DNA replication checkpoint signaling"/>
    <property type="evidence" value="ECO:0007669"/>
    <property type="project" value="TreeGrafter"/>
</dbReference>
<proteinExistence type="inferred from homology"/>
<feature type="compositionally biased region" description="Polar residues" evidence="8">
    <location>
        <begin position="12"/>
        <end position="31"/>
    </location>
</feature>
<protein>
    <recommendedName>
        <fullName evidence="7">Origin recognition complex subunit 1</fullName>
    </recommendedName>
</protein>
<evidence type="ECO:0000256" key="3">
    <source>
        <dbReference type="ARBA" id="ARBA00022705"/>
    </source>
</evidence>
<evidence type="ECO:0000313" key="10">
    <source>
        <dbReference type="EMBL" id="RIA88197.1"/>
    </source>
</evidence>
<evidence type="ECO:0000256" key="1">
    <source>
        <dbReference type="ARBA" id="ARBA00004123"/>
    </source>
</evidence>
<evidence type="ECO:0000259" key="9">
    <source>
        <dbReference type="SMART" id="SM00382"/>
    </source>
</evidence>
<keyword evidence="10" id="KW-0378">Hydrolase</keyword>
<dbReference type="OrthoDB" id="1926878at2759"/>
<dbReference type="GO" id="GO:0003688">
    <property type="term" value="F:DNA replication origin binding"/>
    <property type="evidence" value="ECO:0007669"/>
    <property type="project" value="TreeGrafter"/>
</dbReference>
<feature type="domain" description="AAA+ ATPase" evidence="9">
    <location>
        <begin position="242"/>
        <end position="377"/>
    </location>
</feature>
<dbReference type="PANTHER" id="PTHR10763:SF23">
    <property type="entry name" value="ORIGIN RECOGNITION COMPLEX SUBUNIT 1"/>
    <property type="match status" value="1"/>
</dbReference>
<accession>A0A397SWL2</accession>
<dbReference type="GO" id="GO:0005524">
    <property type="term" value="F:ATP binding"/>
    <property type="evidence" value="ECO:0007669"/>
    <property type="project" value="UniProtKB-KW"/>
</dbReference>
<dbReference type="Gene3D" id="3.40.50.300">
    <property type="entry name" value="P-loop containing nucleotide triphosphate hydrolases"/>
    <property type="match status" value="1"/>
</dbReference>
<reference evidence="10 11" key="1">
    <citation type="submission" date="2018-06" db="EMBL/GenBank/DDBJ databases">
        <title>Comparative genomics reveals the genomic features of Rhizophagus irregularis, R. cerebriforme, R. diaphanum and Gigaspora rosea, and their symbiotic lifestyle signature.</title>
        <authorList>
            <person name="Morin E."/>
            <person name="San Clemente H."/>
            <person name="Chen E.C.H."/>
            <person name="De La Providencia I."/>
            <person name="Hainaut M."/>
            <person name="Kuo A."/>
            <person name="Kohler A."/>
            <person name="Murat C."/>
            <person name="Tang N."/>
            <person name="Roy S."/>
            <person name="Loubradou J."/>
            <person name="Henrissat B."/>
            <person name="Grigoriev I.V."/>
            <person name="Corradi N."/>
            <person name="Roux C."/>
            <person name="Martin F.M."/>
        </authorList>
    </citation>
    <scope>NUCLEOTIDE SEQUENCE [LARGE SCALE GENOMIC DNA]</scope>
    <source>
        <strain evidence="10 11">DAOM 227022</strain>
    </source>
</reference>
<keyword evidence="7" id="KW-0547">Nucleotide-binding</keyword>
<keyword evidence="3 7" id="KW-0235">DNA replication</keyword>
<dbReference type="STRING" id="658196.A0A397SWL2"/>
<keyword evidence="4" id="KW-0479">Metal-binding</keyword>
<comment type="caution">
    <text evidence="10">The sequence shown here is derived from an EMBL/GenBank/DDBJ whole genome shotgun (WGS) entry which is preliminary data.</text>
</comment>
<dbReference type="Gene3D" id="1.10.8.60">
    <property type="match status" value="1"/>
</dbReference>
<dbReference type="CDD" id="cd00009">
    <property type="entry name" value="AAA"/>
    <property type="match status" value="1"/>
</dbReference>
<dbReference type="Proteomes" id="UP000265703">
    <property type="component" value="Unassembled WGS sequence"/>
</dbReference>
<comment type="function">
    <text evidence="7">Component of the origin recognition complex (ORC) that binds origins of replication. DNA-binding is ATP-dependent, however specific DNA sequences that define origins of replication have not been identified so far. ORC is required to assemble the pre-replication complex necessary to initiate DNA replication.</text>
</comment>
<dbReference type="EMBL" id="QKYT01000274">
    <property type="protein sequence ID" value="RIA88197.1"/>
    <property type="molecule type" value="Genomic_DNA"/>
</dbReference>
<evidence type="ECO:0000256" key="7">
    <source>
        <dbReference type="RuleBase" id="RU365058"/>
    </source>
</evidence>
<dbReference type="SUPFAM" id="SSF52540">
    <property type="entry name" value="P-loop containing nucleoside triphosphate hydrolases"/>
    <property type="match status" value="1"/>
</dbReference>
<dbReference type="PANTHER" id="PTHR10763">
    <property type="entry name" value="CELL DIVISION CONTROL PROTEIN 6-RELATED"/>
    <property type="match status" value="1"/>
</dbReference>
<gene>
    <name evidence="10" type="ORF">C1645_739536</name>
</gene>
<dbReference type="Pfam" id="PF22606">
    <property type="entry name" value="Cdc6-ORC-like_ATPase_lid"/>
    <property type="match status" value="1"/>
</dbReference>
<evidence type="ECO:0000256" key="8">
    <source>
        <dbReference type="SAM" id="MobiDB-lite"/>
    </source>
</evidence>
<evidence type="ECO:0000256" key="2">
    <source>
        <dbReference type="ARBA" id="ARBA00008398"/>
    </source>
</evidence>
<comment type="similarity">
    <text evidence="2 7">Belongs to the ORC1 family.</text>
</comment>
<dbReference type="InterPro" id="IPR003593">
    <property type="entry name" value="AAA+_ATPase"/>
</dbReference>
<dbReference type="Pfam" id="PF09079">
    <property type="entry name" value="WHD_Cdc6"/>
    <property type="match status" value="1"/>
</dbReference>
<dbReference type="SMART" id="SM00382">
    <property type="entry name" value="AAA"/>
    <property type="match status" value="1"/>
</dbReference>
<organism evidence="10 11">
    <name type="scientific">Glomus cerebriforme</name>
    <dbReference type="NCBI Taxonomy" id="658196"/>
    <lineage>
        <taxon>Eukaryota</taxon>
        <taxon>Fungi</taxon>
        <taxon>Fungi incertae sedis</taxon>
        <taxon>Mucoromycota</taxon>
        <taxon>Glomeromycotina</taxon>
        <taxon>Glomeromycetes</taxon>
        <taxon>Glomerales</taxon>
        <taxon>Glomeraceae</taxon>
        <taxon>Glomus</taxon>
    </lineage>
</organism>
<evidence type="ECO:0000256" key="5">
    <source>
        <dbReference type="ARBA" id="ARBA00023125"/>
    </source>
</evidence>
<dbReference type="AlphaFoldDB" id="A0A397SWL2"/>
<comment type="subcellular location">
    <subcellularLocation>
        <location evidence="1 7">Nucleus</location>
    </subcellularLocation>
</comment>
<dbReference type="Pfam" id="PF00004">
    <property type="entry name" value="AAA"/>
    <property type="match status" value="1"/>
</dbReference>
<dbReference type="InterPro" id="IPR015163">
    <property type="entry name" value="Cdc6_C"/>
</dbReference>
<sequence>MAKIKRTRITMPRNNTPKRTSARNITITPSTPKRKSTNETVTPPKESTYEPVTPKRNKKDTFKRDRKEDLNEITFITPERKKDIKSPDTPRRNKNAIRTECADINDIIPNRKETDLTFTPKRNKRTNEDAETITPKRNKRASSIFNKGEHPIITVLITPKKNEELELQTPKRIVTPSSIRKRTGRLSSIIDNRIQPINKTLTRYEIARDQLRLEEVPVNFPCREKEYDQVYNKIKESIDEFRGRRIFISGQPGTGKTATVRQVIKNLKEKVYKKELNPFEFVEINGMEVKPPEKVYSVLWEGLTGDRVSHKDAEYLLNETFNDKDNDVSIVFMIDEFDSLISKKSVVFSNLLDWTALPNSGFVLIALTNEIRLPHSLLTKSQESKFGLERLDFEPYTHEQLFTILKSRLENIEIFAKEAVEFTARKVSAISQDARNALCICRYAVGVLEAQVKNKIVPENSQVTIQMVLEAIGKTNPPWKIYISRSSLRVKIFLCSLLLLKKSGKVEIEFKVVIRKYNKICETKGIPSPPSTELMNIAYDLLSSSMLVMDPSKDIDSLVDFNGIESDVNSVLSTDLFFKDLVG</sequence>
<comment type="subunit">
    <text evidence="7">ORC is composed of six subunits.</text>
</comment>
<evidence type="ECO:0000256" key="6">
    <source>
        <dbReference type="ARBA" id="ARBA00023242"/>
    </source>
</evidence>
<keyword evidence="11" id="KW-1185">Reference proteome</keyword>
<dbReference type="InterPro" id="IPR003959">
    <property type="entry name" value="ATPase_AAA_core"/>
</dbReference>
<dbReference type="InterPro" id="IPR054425">
    <property type="entry name" value="Cdc6_ORC1-like_ATPase_lid"/>
</dbReference>